<dbReference type="Gene3D" id="1.10.490.10">
    <property type="entry name" value="Globins"/>
    <property type="match status" value="1"/>
</dbReference>
<dbReference type="InterPro" id="IPR009050">
    <property type="entry name" value="Globin-like_sf"/>
</dbReference>
<dbReference type="EMBL" id="JABFYL010000049">
    <property type="protein sequence ID" value="NVN53414.1"/>
    <property type="molecule type" value="Genomic_DNA"/>
</dbReference>
<dbReference type="SUPFAM" id="SSF46458">
    <property type="entry name" value="Globin-like"/>
    <property type="match status" value="1"/>
</dbReference>
<proteinExistence type="predicted"/>
<dbReference type="AlphaFoldDB" id="A0A850PZW1"/>
<evidence type="ECO:0000313" key="1">
    <source>
        <dbReference type="EMBL" id="NVN53414.1"/>
    </source>
</evidence>
<evidence type="ECO:0008006" key="3">
    <source>
        <dbReference type="Google" id="ProtNLM"/>
    </source>
</evidence>
<organism evidence="1 2">
    <name type="scientific">Mycolicibacterium hippocampi</name>
    <dbReference type="NCBI Taxonomy" id="659824"/>
    <lineage>
        <taxon>Bacteria</taxon>
        <taxon>Bacillati</taxon>
        <taxon>Actinomycetota</taxon>
        <taxon>Actinomycetes</taxon>
        <taxon>Mycobacteriales</taxon>
        <taxon>Mycobacteriaceae</taxon>
        <taxon>Mycolicibacterium</taxon>
    </lineage>
</organism>
<gene>
    <name evidence="1" type="ORF">HLY00_3759</name>
</gene>
<protein>
    <recommendedName>
        <fullName evidence="3">Globin</fullName>
    </recommendedName>
</protein>
<name>A0A850PZW1_9MYCO</name>
<evidence type="ECO:0000313" key="2">
    <source>
        <dbReference type="Proteomes" id="UP000570517"/>
    </source>
</evidence>
<sequence>MSQRDRADADLPPPLTTRHDAAVQGHWLTARLGKRVLRPGGAELAHEPLAITDLANRADVEKLLRRFYGQVFADDILAEPFTELRARGLESHLAVMCDFWDTVLFRAGLYHGNAMVVHRQLDDRHPLCVNHFVRWLQLWNATVDEMYQGPVAERAKIQAARIAKSIHRRLRGGDASQLDVSSVASSHCSPHMHPQSAVGIENASGVIDNVAMWRSKELRP</sequence>
<dbReference type="GO" id="GO:0020037">
    <property type="term" value="F:heme binding"/>
    <property type="evidence" value="ECO:0007669"/>
    <property type="project" value="InterPro"/>
</dbReference>
<reference evidence="1 2" key="1">
    <citation type="submission" date="2020-05" db="EMBL/GenBank/DDBJ databases">
        <title>Draft genome sequence of Mycobacterium hippocampi DL, isolated from European seabass, Dicentrarchus labrax, reared in fish farms.</title>
        <authorList>
            <person name="Stathopoulou P."/>
            <person name="Asimakis E."/>
            <person name="Tzokas K."/>
            <person name="Batargias C."/>
            <person name="Tsiamis G."/>
        </authorList>
    </citation>
    <scope>NUCLEOTIDE SEQUENCE [LARGE SCALE GENOMIC DNA]</scope>
    <source>
        <strain evidence="1 2">DL</strain>
    </source>
</reference>
<dbReference type="InterPro" id="IPR012292">
    <property type="entry name" value="Globin/Proto"/>
</dbReference>
<dbReference type="GO" id="GO:0019825">
    <property type="term" value="F:oxygen binding"/>
    <property type="evidence" value="ECO:0007669"/>
    <property type="project" value="InterPro"/>
</dbReference>
<dbReference type="Proteomes" id="UP000570517">
    <property type="component" value="Unassembled WGS sequence"/>
</dbReference>
<accession>A0A850PZW1</accession>
<keyword evidence="2" id="KW-1185">Reference proteome</keyword>
<dbReference type="CDD" id="cd08916">
    <property type="entry name" value="TrHb3_P"/>
    <property type="match status" value="1"/>
</dbReference>
<comment type="caution">
    <text evidence="1">The sequence shown here is derived from an EMBL/GenBank/DDBJ whole genome shotgun (WGS) entry which is preliminary data.</text>
</comment>